<keyword evidence="1" id="KW-1133">Transmembrane helix</keyword>
<evidence type="ECO:0000256" key="1">
    <source>
        <dbReference type="SAM" id="Phobius"/>
    </source>
</evidence>
<dbReference type="RefSeq" id="WP_379724187.1">
    <property type="nucleotide sequence ID" value="NZ_JBHRYJ010000001.1"/>
</dbReference>
<feature type="transmembrane region" description="Helical" evidence="1">
    <location>
        <begin position="49"/>
        <end position="68"/>
    </location>
</feature>
<proteinExistence type="predicted"/>
<organism evidence="2 3">
    <name type="scientific">Ferrovibrio xuzhouensis</name>
    <dbReference type="NCBI Taxonomy" id="1576914"/>
    <lineage>
        <taxon>Bacteria</taxon>
        <taxon>Pseudomonadati</taxon>
        <taxon>Pseudomonadota</taxon>
        <taxon>Alphaproteobacteria</taxon>
        <taxon>Rhodospirillales</taxon>
        <taxon>Rhodospirillaceae</taxon>
        <taxon>Ferrovibrio</taxon>
    </lineage>
</organism>
<keyword evidence="1" id="KW-0472">Membrane</keyword>
<keyword evidence="1" id="KW-0812">Transmembrane</keyword>
<evidence type="ECO:0000313" key="2">
    <source>
        <dbReference type="EMBL" id="MFC3675498.1"/>
    </source>
</evidence>
<dbReference type="EMBL" id="JBHRYJ010000001">
    <property type="protein sequence ID" value="MFC3675498.1"/>
    <property type="molecule type" value="Genomic_DNA"/>
</dbReference>
<keyword evidence="3" id="KW-1185">Reference proteome</keyword>
<dbReference type="Proteomes" id="UP001595711">
    <property type="component" value="Unassembled WGS sequence"/>
</dbReference>
<comment type="caution">
    <text evidence="2">The sequence shown here is derived from an EMBL/GenBank/DDBJ whole genome shotgun (WGS) entry which is preliminary data.</text>
</comment>
<sequence>MITRTDRIFAIVMTLAMVGALLVAAGMALDFWQGMPFGLDDAATVPMTLGILFSLAVGGAVVGVYLYGRRKEIDAEN</sequence>
<evidence type="ECO:0000313" key="3">
    <source>
        <dbReference type="Proteomes" id="UP001595711"/>
    </source>
</evidence>
<name>A0ABV7VDB9_9PROT</name>
<protein>
    <submittedName>
        <fullName evidence="2">Uncharacterized protein</fullName>
    </submittedName>
</protein>
<accession>A0ABV7VDB9</accession>
<feature type="transmembrane region" description="Helical" evidence="1">
    <location>
        <begin position="7"/>
        <end position="29"/>
    </location>
</feature>
<gene>
    <name evidence="2" type="ORF">ACFOOQ_08090</name>
</gene>
<reference evidence="3" key="1">
    <citation type="journal article" date="2019" name="Int. J. Syst. Evol. Microbiol.">
        <title>The Global Catalogue of Microorganisms (GCM) 10K type strain sequencing project: providing services to taxonomists for standard genome sequencing and annotation.</title>
        <authorList>
            <consortium name="The Broad Institute Genomics Platform"/>
            <consortium name="The Broad Institute Genome Sequencing Center for Infectious Disease"/>
            <person name="Wu L."/>
            <person name="Ma J."/>
        </authorList>
    </citation>
    <scope>NUCLEOTIDE SEQUENCE [LARGE SCALE GENOMIC DNA]</scope>
    <source>
        <strain evidence="3">KCTC 42182</strain>
    </source>
</reference>